<evidence type="ECO:0000256" key="9">
    <source>
        <dbReference type="PROSITE-ProRule" id="PRU00282"/>
    </source>
</evidence>
<dbReference type="GO" id="GO:0031966">
    <property type="term" value="C:mitochondrial membrane"/>
    <property type="evidence" value="ECO:0007669"/>
    <property type="project" value="UniProtKB-SubCell"/>
</dbReference>
<dbReference type="SUPFAM" id="SSF103506">
    <property type="entry name" value="Mitochondrial carrier"/>
    <property type="match status" value="1"/>
</dbReference>
<comment type="similarity">
    <text evidence="2 10">Belongs to the mitochondrial carrier (TC 2.A.29) family.</text>
</comment>
<evidence type="ECO:0000256" key="1">
    <source>
        <dbReference type="ARBA" id="ARBA00004225"/>
    </source>
</evidence>
<protein>
    <submittedName>
        <fullName evidence="12">Mitochondrial carrier</fullName>
    </submittedName>
</protein>
<evidence type="ECO:0000313" key="12">
    <source>
        <dbReference type="EMBL" id="KLT44941.1"/>
    </source>
</evidence>
<gene>
    <name evidence="12" type="ORF">CC85DRAFT_283255</name>
</gene>
<dbReference type="OrthoDB" id="448427at2759"/>
<dbReference type="Pfam" id="PF00153">
    <property type="entry name" value="Mito_carr"/>
    <property type="match status" value="3"/>
</dbReference>
<keyword evidence="8 9" id="KW-0472">Membrane</keyword>
<dbReference type="AlphaFoldDB" id="A0A0J0XV62"/>
<feature type="region of interest" description="Disordered" evidence="11">
    <location>
        <begin position="275"/>
        <end position="306"/>
    </location>
</feature>
<dbReference type="InterPro" id="IPR050391">
    <property type="entry name" value="Mito_Metabolite_Transporter"/>
</dbReference>
<feature type="compositionally biased region" description="Basic and acidic residues" evidence="11">
    <location>
        <begin position="333"/>
        <end position="344"/>
    </location>
</feature>
<dbReference type="RefSeq" id="XP_018281432.1">
    <property type="nucleotide sequence ID" value="XM_018422290.1"/>
</dbReference>
<feature type="repeat" description="Solcar" evidence="9">
    <location>
        <begin position="204"/>
        <end position="287"/>
    </location>
</feature>
<accession>A0A0J0XV62</accession>
<dbReference type="PROSITE" id="PS50920">
    <property type="entry name" value="SOLCAR"/>
    <property type="match status" value="3"/>
</dbReference>
<evidence type="ECO:0000256" key="3">
    <source>
        <dbReference type="ARBA" id="ARBA00022448"/>
    </source>
</evidence>
<dbReference type="PROSITE" id="PS51257">
    <property type="entry name" value="PROKAR_LIPOPROTEIN"/>
    <property type="match status" value="1"/>
</dbReference>
<feature type="compositionally biased region" description="Polar residues" evidence="11">
    <location>
        <begin position="352"/>
        <end position="361"/>
    </location>
</feature>
<dbReference type="PRINTS" id="PR00926">
    <property type="entry name" value="MITOCARRIER"/>
</dbReference>
<dbReference type="Gene3D" id="1.50.40.10">
    <property type="entry name" value="Mitochondrial carrier domain"/>
    <property type="match status" value="1"/>
</dbReference>
<keyword evidence="6" id="KW-1133">Transmembrane helix</keyword>
<feature type="repeat" description="Solcar" evidence="9">
    <location>
        <begin position="104"/>
        <end position="195"/>
    </location>
</feature>
<evidence type="ECO:0000256" key="4">
    <source>
        <dbReference type="ARBA" id="ARBA00022692"/>
    </source>
</evidence>
<dbReference type="InterPro" id="IPR023395">
    <property type="entry name" value="MCP_dom_sf"/>
</dbReference>
<evidence type="ECO:0000256" key="6">
    <source>
        <dbReference type="ARBA" id="ARBA00022989"/>
    </source>
</evidence>
<evidence type="ECO:0000313" key="13">
    <source>
        <dbReference type="Proteomes" id="UP000053611"/>
    </source>
</evidence>
<dbReference type="Proteomes" id="UP000053611">
    <property type="component" value="Unassembled WGS sequence"/>
</dbReference>
<keyword evidence="4 9" id="KW-0812">Transmembrane</keyword>
<dbReference type="PANTHER" id="PTHR45618">
    <property type="entry name" value="MITOCHONDRIAL DICARBOXYLATE CARRIER-RELATED"/>
    <property type="match status" value="1"/>
</dbReference>
<evidence type="ECO:0000256" key="10">
    <source>
        <dbReference type="RuleBase" id="RU000488"/>
    </source>
</evidence>
<proteinExistence type="inferred from homology"/>
<evidence type="ECO:0000256" key="5">
    <source>
        <dbReference type="ARBA" id="ARBA00022737"/>
    </source>
</evidence>
<dbReference type="EMBL" id="KQ087184">
    <property type="protein sequence ID" value="KLT44941.1"/>
    <property type="molecule type" value="Genomic_DNA"/>
</dbReference>
<reference evidence="12 13" key="1">
    <citation type="submission" date="2015-03" db="EMBL/GenBank/DDBJ databases">
        <title>Genomics and transcriptomics of the oil-accumulating basidiomycete yeast T. oleaginosus allow insights into substrate utilization and the diverse evolutionary trajectories of mating systems in fungi.</title>
        <authorList>
            <consortium name="DOE Joint Genome Institute"/>
            <person name="Kourist R."/>
            <person name="Kracht O."/>
            <person name="Bracharz F."/>
            <person name="Lipzen A."/>
            <person name="Nolan M."/>
            <person name="Ohm R."/>
            <person name="Grigoriev I."/>
            <person name="Sun S."/>
            <person name="Heitman J."/>
            <person name="Bruck T."/>
            <person name="Nowrousian M."/>
        </authorList>
    </citation>
    <scope>NUCLEOTIDE SEQUENCE [LARGE SCALE GENOMIC DNA]</scope>
    <source>
        <strain evidence="12 13">IBC0246</strain>
    </source>
</reference>
<evidence type="ECO:0000256" key="2">
    <source>
        <dbReference type="ARBA" id="ARBA00006375"/>
    </source>
</evidence>
<dbReference type="GO" id="GO:0055085">
    <property type="term" value="P:transmembrane transport"/>
    <property type="evidence" value="ECO:0007669"/>
    <property type="project" value="InterPro"/>
</dbReference>
<organism evidence="12 13">
    <name type="scientific">Cutaneotrichosporon oleaginosum</name>
    <dbReference type="NCBI Taxonomy" id="879819"/>
    <lineage>
        <taxon>Eukaryota</taxon>
        <taxon>Fungi</taxon>
        <taxon>Dikarya</taxon>
        <taxon>Basidiomycota</taxon>
        <taxon>Agaricomycotina</taxon>
        <taxon>Tremellomycetes</taxon>
        <taxon>Trichosporonales</taxon>
        <taxon>Trichosporonaceae</taxon>
        <taxon>Cutaneotrichosporon</taxon>
    </lineage>
</organism>
<keyword evidence="3 10" id="KW-0813">Transport</keyword>
<evidence type="ECO:0000256" key="7">
    <source>
        <dbReference type="ARBA" id="ARBA00023128"/>
    </source>
</evidence>
<dbReference type="GeneID" id="28982893"/>
<feature type="repeat" description="Solcar" evidence="9">
    <location>
        <begin position="18"/>
        <end position="96"/>
    </location>
</feature>
<comment type="subcellular location">
    <subcellularLocation>
        <location evidence="1">Mitochondrion membrane</location>
        <topology evidence="1">Multi-pass membrane protein</topology>
    </subcellularLocation>
</comment>
<dbReference type="InterPro" id="IPR018108">
    <property type="entry name" value="MCP_transmembrane"/>
</dbReference>
<sequence length="361" mass="38896">MSKIPERAPPAPHPRRPYPFWLGGVAASCAGAITHPLDLTKVRLQTSEDKKMIQSFRRTVGTYGVRGLYDGLTGTLLRQMTYSLMRFAAYDHIKAELHQGPGPPPAWKLALAGSCAGGIAGMIGNPAELMMVRMQADRGKPAGQRYGYRNSVQGLYRMAAEEGVSSWFRGVVPNGVRSVLMNASQLGSYDWFKHQLLGLSKLEDGPAVHFLASIGAGTVATTVCSPADVIKSRIMNAHDNAGLVKVITESVAKEGPGVFFKGWLPAWIRLQPTSKKHAGKADTSHPHLPHARAAQGGRGQIPPSRRDVAVSDSIWSICRGEEASKCIPAARGLRREGSRADPRAPEPAAPHQDSTGCRSKQ</sequence>
<evidence type="ECO:0000256" key="11">
    <source>
        <dbReference type="SAM" id="MobiDB-lite"/>
    </source>
</evidence>
<feature type="region of interest" description="Disordered" evidence="11">
    <location>
        <begin position="328"/>
        <end position="361"/>
    </location>
</feature>
<keyword evidence="13" id="KW-1185">Reference proteome</keyword>
<evidence type="ECO:0000256" key="8">
    <source>
        <dbReference type="ARBA" id="ARBA00023136"/>
    </source>
</evidence>
<keyword evidence="5" id="KW-0677">Repeat</keyword>
<dbReference type="InterPro" id="IPR002067">
    <property type="entry name" value="MCP"/>
</dbReference>
<name>A0A0J0XV62_9TREE</name>
<keyword evidence="7" id="KW-0496">Mitochondrion</keyword>